<dbReference type="Pfam" id="PF10163">
    <property type="entry name" value="EnY2"/>
    <property type="match status" value="1"/>
</dbReference>
<keyword evidence="1" id="KW-0963">Cytoplasm</keyword>
<dbReference type="GO" id="GO:0006368">
    <property type="term" value="P:transcription elongation by RNA polymerase II"/>
    <property type="evidence" value="ECO:0007669"/>
    <property type="project" value="UniProtKB-UniRule"/>
</dbReference>
<evidence type="ECO:0000256" key="1">
    <source>
        <dbReference type="HAMAP-Rule" id="MF_03046"/>
    </source>
</evidence>
<comment type="function">
    <text evidence="1">Involved in mRNA export coupled transcription activation by association with both the TREX-2 and the SAGA complexes. At the promoters, SAGA is required for recruitment of the basal transcription machinery. It influences RNA polymerase II transcriptional activity through different activities such as TBP interaction and promoter selectivity, interaction with transcription activators, and chromatin modification through histone acetylation and deubiquitination. Within the SAGA complex, participates to a subcomplex required for deubiquitination of H2B and for the maintenance of steady-state H3 methylation levels. The TREX-2 complex functions in docking export-competent ribonucleoprotein particles (mRNPs) to the nuclear entrance of the nuclear pore complex (nuclear basket). TREX-2 participates in mRNA export and accurate chromatin positioning in the nucleus by tethering genes to the nuclear periphery. May also be involved in cytoplasmic mRNA decay by interaction with components of P-bodies.</text>
</comment>
<gene>
    <name evidence="1" type="primary">SUS1</name>
    <name evidence="2" type="ORF">O9G_001237</name>
    <name evidence="3" type="ORF">ROZALSC1DRAFT_26579</name>
</gene>
<dbReference type="OrthoDB" id="6221744at2759"/>
<reference evidence="3" key="3">
    <citation type="submission" date="2018-08" db="EMBL/GenBank/DDBJ databases">
        <title>Leveraging single-cell genomics to expand the Fungal Tree of Life.</title>
        <authorList>
            <consortium name="DOE Joint Genome Institute"/>
            <person name="Ahrendt S.R."/>
            <person name="Quandt C.A."/>
            <person name="Ciobanu D."/>
            <person name="Clum A."/>
            <person name="Salamov A."/>
            <person name="Andreopoulos B."/>
            <person name="Cheng J.-F."/>
            <person name="Woyke T."/>
            <person name="Pelin A."/>
            <person name="Henrissat B."/>
            <person name="Reynolds N."/>
            <person name="Benny G.L."/>
            <person name="Smith M.E."/>
            <person name="James T.Y."/>
            <person name="Grigoriev I.V."/>
        </authorList>
    </citation>
    <scope>NUCLEOTIDE SEQUENCE</scope>
    <source>
        <strain evidence="3">CSF55</strain>
    </source>
</reference>
<name>A0A075AT84_ROZAC</name>
<proteinExistence type="inferred from homology"/>
<dbReference type="AlphaFoldDB" id="A0A075AT84"/>
<dbReference type="GO" id="GO:0000124">
    <property type="term" value="C:SAGA complex"/>
    <property type="evidence" value="ECO:0007669"/>
    <property type="project" value="UniProtKB-UniRule"/>
</dbReference>
<dbReference type="EMBL" id="KE561054">
    <property type="protein sequence ID" value="EPZ33486.1"/>
    <property type="molecule type" value="Genomic_DNA"/>
</dbReference>
<dbReference type="Proteomes" id="UP000281549">
    <property type="component" value="Unassembled WGS sequence"/>
</dbReference>
<keyword evidence="1" id="KW-0010">Activator</keyword>
<dbReference type="HOGENOM" id="CLU_134052_1_1_1"/>
<keyword evidence="4" id="KW-1185">Reference proteome</keyword>
<dbReference type="InterPro" id="IPR018783">
    <property type="entry name" value="TF_ENY2"/>
</dbReference>
<keyword evidence="1" id="KW-0811">Translocation</keyword>
<keyword evidence="1" id="KW-0813">Transport</keyword>
<dbReference type="GO" id="GO:0015031">
    <property type="term" value="P:protein transport"/>
    <property type="evidence" value="ECO:0007669"/>
    <property type="project" value="UniProtKB-KW"/>
</dbReference>
<dbReference type="Proteomes" id="UP000030755">
    <property type="component" value="Unassembled WGS sequence"/>
</dbReference>
<dbReference type="GO" id="GO:0070390">
    <property type="term" value="C:transcription export complex 2"/>
    <property type="evidence" value="ECO:0007669"/>
    <property type="project" value="UniProtKB-UniRule"/>
</dbReference>
<dbReference type="GO" id="GO:0005643">
    <property type="term" value="C:nuclear pore"/>
    <property type="evidence" value="ECO:0007669"/>
    <property type="project" value="UniProtKB-UniRule"/>
</dbReference>
<dbReference type="STRING" id="988480.A0A075AT84"/>
<evidence type="ECO:0000313" key="4">
    <source>
        <dbReference type="Proteomes" id="UP000030755"/>
    </source>
</evidence>
<keyword evidence="1" id="KW-0653">Protein transport</keyword>
<dbReference type="GO" id="GO:0006325">
    <property type="term" value="P:chromatin organization"/>
    <property type="evidence" value="ECO:0007669"/>
    <property type="project" value="UniProtKB-KW"/>
</dbReference>
<dbReference type="PANTHER" id="PTHR12514">
    <property type="entry name" value="ENHANCER OF YELLOW 2 TRANSCRIPTION FACTOR"/>
    <property type="match status" value="1"/>
</dbReference>
<dbReference type="GO" id="GO:0000932">
    <property type="term" value="C:P-body"/>
    <property type="evidence" value="ECO:0007669"/>
    <property type="project" value="UniProtKB-SubCell"/>
</dbReference>
<dbReference type="GO" id="GO:0071819">
    <property type="term" value="C:DUBm complex"/>
    <property type="evidence" value="ECO:0007669"/>
    <property type="project" value="UniProtKB-UniRule"/>
</dbReference>
<dbReference type="Gene3D" id="1.10.246.140">
    <property type="match status" value="1"/>
</dbReference>
<protein>
    <recommendedName>
        <fullName evidence="1">Transcription and mRNA export factor SUS1</fullName>
    </recommendedName>
</protein>
<comment type="similarity">
    <text evidence="1">Belongs to the ENY2 family.</text>
</comment>
<sequence length="85" mass="9862">MESLKQNMEQKLSSSGTRDKLKVLLQQRLMETGWIDNLKAHCRDEIKRKNGVTNVNIEIASIPENVKGEVLLEIKQFLQRELENL</sequence>
<accession>A0A075AT84</accession>
<organism evidence="2 4">
    <name type="scientific">Rozella allomycis (strain CSF55)</name>
    <dbReference type="NCBI Taxonomy" id="988480"/>
    <lineage>
        <taxon>Eukaryota</taxon>
        <taxon>Fungi</taxon>
        <taxon>Fungi incertae sedis</taxon>
        <taxon>Cryptomycota</taxon>
        <taxon>Cryptomycota incertae sedis</taxon>
        <taxon>Rozella</taxon>
    </lineage>
</organism>
<keyword evidence="1" id="KW-0509">mRNA transport</keyword>
<dbReference type="EMBL" id="ML004913">
    <property type="protein sequence ID" value="RKP22032.1"/>
    <property type="molecule type" value="Genomic_DNA"/>
</dbReference>
<dbReference type="GO" id="GO:0006406">
    <property type="term" value="P:mRNA export from nucleus"/>
    <property type="evidence" value="ECO:0007669"/>
    <property type="project" value="UniProtKB-UniRule"/>
</dbReference>
<keyword evidence="1" id="KW-0805">Transcription regulation</keyword>
<keyword evidence="1" id="KW-0804">Transcription</keyword>
<comment type="subunit">
    <text evidence="1">Component of the nuclear pore complex (NPC)-associated TREX-2 complex (transcription and export complex 2), composed of at least SUS1, SAC3, THP1, SEM1, and CDC31. TREX-2 contains 2 SUS1 chains. The TREX-2 complex interacts with the nucleoporin NUP1. Component of the 1.8 MDa SAGA transcription coactivator-HAT complex. SAGA is built of 5 distinct domains with specialized functions. Within the SAGA complex, SUS1, SGF11, SGF73 and UBP8 form an additional subcomplex of SAGA called the DUB module (deubiquitination module). Interacts directly with THP1, SAC3, SGF11, and with the RNA polymerase II.</text>
</comment>
<dbReference type="GO" id="GO:0005654">
    <property type="term" value="C:nucleoplasm"/>
    <property type="evidence" value="ECO:0007669"/>
    <property type="project" value="UniProtKB-SubCell"/>
</dbReference>
<evidence type="ECO:0000313" key="3">
    <source>
        <dbReference type="EMBL" id="RKP22032.1"/>
    </source>
</evidence>
<reference evidence="2 4" key="1">
    <citation type="journal article" date="2013" name="Curr. Biol.">
        <title>Shared signatures of parasitism and phylogenomics unite Cryptomycota and microsporidia.</title>
        <authorList>
            <person name="James T.Y."/>
            <person name="Pelin A."/>
            <person name="Bonen L."/>
            <person name="Ahrendt S."/>
            <person name="Sain D."/>
            <person name="Corradi N."/>
            <person name="Stajich J.E."/>
        </authorList>
    </citation>
    <scope>NUCLEOTIDE SEQUENCE [LARGE SCALE GENOMIC DNA]</scope>
    <source>
        <strain evidence="2">CSF55</strain>
        <strain evidence="2">CSF55</strain>
    </source>
</reference>
<reference evidence="5" key="2">
    <citation type="journal article" date="2018" name="Nat. Microbiol.">
        <title>Leveraging single-cell genomics to expand the fungal tree of life.</title>
        <authorList>
            <person name="Ahrendt S.R."/>
            <person name="Quandt C.A."/>
            <person name="Ciobanu D."/>
            <person name="Clum A."/>
            <person name="Salamov A."/>
            <person name="Andreopoulos B."/>
            <person name="Cheng J.F."/>
            <person name="Woyke T."/>
            <person name="Pelin A."/>
            <person name="Henrissat B."/>
            <person name="Reynolds N.K."/>
            <person name="Benny G.L."/>
            <person name="Smith M.E."/>
            <person name="James T.Y."/>
            <person name="Grigoriev I.V."/>
        </authorList>
    </citation>
    <scope>NUCLEOTIDE SEQUENCE [LARGE SCALE GENOMIC DNA]</scope>
    <source>
        <strain evidence="5">CSF55</strain>
    </source>
</reference>
<evidence type="ECO:0000313" key="2">
    <source>
        <dbReference type="EMBL" id="EPZ33486.1"/>
    </source>
</evidence>
<dbReference type="InterPro" id="IPR038212">
    <property type="entry name" value="TF_EnY2_sf"/>
</dbReference>
<keyword evidence="1" id="KW-0156">Chromatin regulator</keyword>
<keyword evidence="1" id="KW-0539">Nucleus</keyword>
<dbReference type="HAMAP" id="MF_03046">
    <property type="entry name" value="ENY2_Sus1"/>
    <property type="match status" value="1"/>
</dbReference>
<evidence type="ECO:0000313" key="5">
    <source>
        <dbReference type="Proteomes" id="UP000281549"/>
    </source>
</evidence>
<comment type="subcellular location">
    <subcellularLocation>
        <location evidence="1">Nucleus</location>
        <location evidence="1">Nucleoplasm</location>
    </subcellularLocation>
    <subcellularLocation>
        <location evidence="1">Cytoplasm</location>
        <location evidence="1">P-body</location>
    </subcellularLocation>
</comment>
<dbReference type="GO" id="GO:0003713">
    <property type="term" value="F:transcription coactivator activity"/>
    <property type="evidence" value="ECO:0007669"/>
    <property type="project" value="UniProtKB-UniRule"/>
</dbReference>